<feature type="compositionally biased region" description="Polar residues" evidence="1">
    <location>
        <begin position="103"/>
        <end position="112"/>
    </location>
</feature>
<evidence type="ECO:0000313" key="4">
    <source>
        <dbReference type="Proteomes" id="UP000324748"/>
    </source>
</evidence>
<evidence type="ECO:0000313" key="2">
    <source>
        <dbReference type="EMBL" id="KAA1084881.1"/>
    </source>
</evidence>
<evidence type="ECO:0000256" key="1">
    <source>
        <dbReference type="SAM" id="MobiDB-lite"/>
    </source>
</evidence>
<sequence>MQSYRILSNNGKIIETKSAQFLDQMKKSVKNEDEYLKIVVENIQLEEPTSTEEEPIIWNEDTELDNKIIVSQKPIEIELDSSSESSSNSSDSSDDNIEDSLVPKTTTPSDQTAKVKPSKYSYLSTNPLPFKKAMSSPNKDKWVTAANEELSNIEGHEVLDNMCNFPESFLHTLWMFKTKPANLSCQEHKKAT</sequence>
<dbReference type="AlphaFoldDB" id="A0A5B0R1D0"/>
<feature type="compositionally biased region" description="Low complexity" evidence="1">
    <location>
        <begin position="80"/>
        <end position="91"/>
    </location>
</feature>
<dbReference type="EMBL" id="VSWC01000001">
    <property type="protein sequence ID" value="KAA1119306.1"/>
    <property type="molecule type" value="Genomic_DNA"/>
</dbReference>
<dbReference type="OrthoDB" id="2516973at2759"/>
<name>A0A5B0R1D0_PUCGR</name>
<accession>A0A5B0R1D0</accession>
<organism evidence="3 4">
    <name type="scientific">Puccinia graminis f. sp. tritici</name>
    <dbReference type="NCBI Taxonomy" id="56615"/>
    <lineage>
        <taxon>Eukaryota</taxon>
        <taxon>Fungi</taxon>
        <taxon>Dikarya</taxon>
        <taxon>Basidiomycota</taxon>
        <taxon>Pucciniomycotina</taxon>
        <taxon>Pucciniomycetes</taxon>
        <taxon>Pucciniales</taxon>
        <taxon>Pucciniaceae</taxon>
        <taxon>Puccinia</taxon>
    </lineage>
</organism>
<comment type="caution">
    <text evidence="3">The sequence shown here is derived from an EMBL/GenBank/DDBJ whole genome shotgun (WGS) entry which is preliminary data.</text>
</comment>
<evidence type="ECO:0000313" key="3">
    <source>
        <dbReference type="EMBL" id="KAA1119306.1"/>
    </source>
</evidence>
<reference evidence="3 4" key="1">
    <citation type="submission" date="2019-05" db="EMBL/GenBank/DDBJ databases">
        <title>Emergence of the Ug99 lineage of the wheat stem rust pathogen through somatic hybridization.</title>
        <authorList>
            <person name="Li F."/>
            <person name="Upadhyaya N.M."/>
            <person name="Sperschneider J."/>
            <person name="Matny O."/>
            <person name="Nguyen-Phuc H."/>
            <person name="Mago R."/>
            <person name="Raley C."/>
            <person name="Miller M.E."/>
            <person name="Silverstein K.A.T."/>
            <person name="Henningsen E."/>
            <person name="Hirsch C.D."/>
            <person name="Visser B."/>
            <person name="Pretorius Z.A."/>
            <person name="Steffenson B.J."/>
            <person name="Schwessinger B."/>
            <person name="Dodds P.N."/>
            <person name="Figueroa M."/>
        </authorList>
    </citation>
    <scope>NUCLEOTIDE SEQUENCE [LARGE SCALE GENOMIC DNA]</scope>
    <source>
        <strain evidence="3">21-0</strain>
    </source>
</reference>
<dbReference type="EMBL" id="VSWC01000117">
    <property type="protein sequence ID" value="KAA1084881.1"/>
    <property type="molecule type" value="Genomic_DNA"/>
</dbReference>
<protein>
    <submittedName>
        <fullName evidence="3">Uncharacterized protein</fullName>
    </submittedName>
</protein>
<keyword evidence="4" id="KW-1185">Reference proteome</keyword>
<proteinExistence type="predicted"/>
<dbReference type="Proteomes" id="UP000324748">
    <property type="component" value="Unassembled WGS sequence"/>
</dbReference>
<feature type="region of interest" description="Disordered" evidence="1">
    <location>
        <begin position="78"/>
        <end position="118"/>
    </location>
</feature>
<gene>
    <name evidence="2" type="ORF">PGT21_000420</name>
    <name evidence="3" type="ORF">PGT21_021732</name>
</gene>